<reference evidence="1" key="1">
    <citation type="submission" date="2021-02" db="EMBL/GenBank/DDBJ databases">
        <authorList>
            <person name="Dougan E. K."/>
            <person name="Rhodes N."/>
            <person name="Thang M."/>
            <person name="Chan C."/>
        </authorList>
    </citation>
    <scope>NUCLEOTIDE SEQUENCE</scope>
</reference>
<dbReference type="EMBL" id="CAJNIZ010023638">
    <property type="protein sequence ID" value="CAE7470535.1"/>
    <property type="molecule type" value="Genomic_DNA"/>
</dbReference>
<comment type="caution">
    <text evidence="1">The sequence shown here is derived from an EMBL/GenBank/DDBJ whole genome shotgun (WGS) entry which is preliminary data.</text>
</comment>
<dbReference type="Proteomes" id="UP000649617">
    <property type="component" value="Unassembled WGS sequence"/>
</dbReference>
<keyword evidence="2" id="KW-1185">Reference proteome</keyword>
<evidence type="ECO:0000313" key="1">
    <source>
        <dbReference type="EMBL" id="CAE7470535.1"/>
    </source>
</evidence>
<protein>
    <submittedName>
        <fullName evidence="1">Uncharacterized protein</fullName>
    </submittedName>
</protein>
<name>A0A812SDK3_SYMPI</name>
<gene>
    <name evidence="1" type="ORF">SPIL2461_LOCUS11909</name>
</gene>
<feature type="non-terminal residue" evidence="1">
    <location>
        <position position="150"/>
    </location>
</feature>
<feature type="non-terminal residue" evidence="1">
    <location>
        <position position="1"/>
    </location>
</feature>
<sequence>NRGDHIFQGIIYCRPRHPLLLEAIVQFYSPTILDGAAASDYLVFCKFLYGAHSDIPTHGHYMITRLNKIAMFTRCWNWKRDFAGDLAAKARNEAQMLRATPDAADAAWARSQAASPTSSTSGANADLQMWADEAIANNLYEKIMDALSQT</sequence>
<proteinExistence type="predicted"/>
<accession>A0A812SDK3</accession>
<evidence type="ECO:0000313" key="2">
    <source>
        <dbReference type="Proteomes" id="UP000649617"/>
    </source>
</evidence>
<organism evidence="1 2">
    <name type="scientific">Symbiodinium pilosum</name>
    <name type="common">Dinoflagellate</name>
    <dbReference type="NCBI Taxonomy" id="2952"/>
    <lineage>
        <taxon>Eukaryota</taxon>
        <taxon>Sar</taxon>
        <taxon>Alveolata</taxon>
        <taxon>Dinophyceae</taxon>
        <taxon>Suessiales</taxon>
        <taxon>Symbiodiniaceae</taxon>
        <taxon>Symbiodinium</taxon>
    </lineage>
</organism>
<dbReference type="AlphaFoldDB" id="A0A812SDK3"/>